<feature type="transmembrane region" description="Helical" evidence="6">
    <location>
        <begin position="97"/>
        <end position="115"/>
    </location>
</feature>
<keyword evidence="5 6" id="KW-0472">Membrane</keyword>
<dbReference type="InterPro" id="IPR002781">
    <property type="entry name" value="TM_pro_TauE-like"/>
</dbReference>
<comment type="subcellular location">
    <subcellularLocation>
        <location evidence="6">Cell membrane</location>
        <topology evidence="6">Multi-pass membrane protein</topology>
    </subcellularLocation>
    <subcellularLocation>
        <location evidence="1">Membrane</location>
        <topology evidence="1">Multi-pass membrane protein</topology>
    </subcellularLocation>
</comment>
<keyword evidence="6" id="KW-1003">Cell membrane</keyword>
<evidence type="ECO:0000256" key="5">
    <source>
        <dbReference type="ARBA" id="ARBA00023136"/>
    </source>
</evidence>
<evidence type="ECO:0000256" key="6">
    <source>
        <dbReference type="RuleBase" id="RU363041"/>
    </source>
</evidence>
<keyword evidence="3 6" id="KW-0812">Transmembrane</keyword>
<evidence type="ECO:0000313" key="11">
    <source>
        <dbReference type="Proteomes" id="UP000471152"/>
    </source>
</evidence>
<dbReference type="InterPro" id="IPR051598">
    <property type="entry name" value="TSUP/Inactive_protease-like"/>
</dbReference>
<feature type="transmembrane region" description="Helical" evidence="6">
    <location>
        <begin position="41"/>
        <end position="60"/>
    </location>
</feature>
<dbReference type="EMBL" id="JAAGWB010000038">
    <property type="protein sequence ID" value="NEN52042.1"/>
    <property type="molecule type" value="Genomic_DNA"/>
</dbReference>
<dbReference type="Proteomes" id="UP000471152">
    <property type="component" value="Unassembled WGS sequence"/>
</dbReference>
<name>A0A6P0EZ96_9ACTN</name>
<evidence type="ECO:0000313" key="8">
    <source>
        <dbReference type="EMBL" id="NEK95154.1"/>
    </source>
</evidence>
<dbReference type="AlphaFoldDB" id="A0A6P0EZ96"/>
<dbReference type="GO" id="GO:0005886">
    <property type="term" value="C:plasma membrane"/>
    <property type="evidence" value="ECO:0007669"/>
    <property type="project" value="UniProtKB-SubCell"/>
</dbReference>
<evidence type="ECO:0000256" key="2">
    <source>
        <dbReference type="ARBA" id="ARBA00009142"/>
    </source>
</evidence>
<keyword evidence="10" id="KW-1185">Reference proteome</keyword>
<feature type="transmembrane region" description="Helical" evidence="6">
    <location>
        <begin position="171"/>
        <end position="193"/>
    </location>
</feature>
<dbReference type="Pfam" id="PF01925">
    <property type="entry name" value="TauE"/>
    <property type="match status" value="1"/>
</dbReference>
<evidence type="ECO:0000256" key="4">
    <source>
        <dbReference type="ARBA" id="ARBA00022989"/>
    </source>
</evidence>
<comment type="similarity">
    <text evidence="2 6">Belongs to the 4-toluene sulfonate uptake permease (TSUP) (TC 2.A.102) family.</text>
</comment>
<evidence type="ECO:0000313" key="9">
    <source>
        <dbReference type="EMBL" id="NEN52042.1"/>
    </source>
</evidence>
<feature type="region of interest" description="Disordered" evidence="7">
    <location>
        <begin position="122"/>
        <end position="157"/>
    </location>
</feature>
<proteinExistence type="inferred from homology"/>
<feature type="compositionally biased region" description="Low complexity" evidence="7">
    <location>
        <begin position="122"/>
        <end position="156"/>
    </location>
</feature>
<protein>
    <recommendedName>
        <fullName evidence="6">Probable membrane transporter protein</fullName>
    </recommendedName>
</protein>
<keyword evidence="4 6" id="KW-1133">Transmembrane helix</keyword>
<dbReference type="PANTHER" id="PTHR43701:SF2">
    <property type="entry name" value="MEMBRANE TRANSPORTER PROTEIN YJNA-RELATED"/>
    <property type="match status" value="1"/>
</dbReference>
<dbReference type="Proteomes" id="UP000468828">
    <property type="component" value="Unassembled WGS sequence"/>
</dbReference>
<feature type="transmembrane region" description="Helical" evidence="6">
    <location>
        <begin position="233"/>
        <end position="252"/>
    </location>
</feature>
<organism evidence="8 10">
    <name type="scientific">Modestobacter muralis</name>
    <dbReference type="NCBI Taxonomy" id="1608614"/>
    <lineage>
        <taxon>Bacteria</taxon>
        <taxon>Bacillati</taxon>
        <taxon>Actinomycetota</taxon>
        <taxon>Actinomycetes</taxon>
        <taxon>Geodermatophilales</taxon>
        <taxon>Geodermatophilaceae</taxon>
        <taxon>Modestobacter</taxon>
    </lineage>
</organism>
<accession>A0A6P0EZ96</accession>
<comment type="caution">
    <text evidence="8">The sequence shown here is derived from an EMBL/GenBank/DDBJ whole genome shotgun (WGS) entry which is preliminary data.</text>
</comment>
<gene>
    <name evidence="9" type="ORF">G3R41_14030</name>
    <name evidence="8" type="ORF">GCU67_13380</name>
</gene>
<feature type="transmembrane region" description="Helical" evidence="6">
    <location>
        <begin position="199"/>
        <end position="221"/>
    </location>
</feature>
<evidence type="ECO:0000256" key="3">
    <source>
        <dbReference type="ARBA" id="ARBA00022692"/>
    </source>
</evidence>
<reference evidence="9 11" key="2">
    <citation type="submission" date="2020-02" db="EMBL/GenBank/DDBJ databases">
        <title>The WGS of Modestobacter muralis DSM 100205.</title>
        <authorList>
            <person name="Jiang Z."/>
        </authorList>
    </citation>
    <scope>NUCLEOTIDE SEQUENCE [LARGE SCALE GENOMIC DNA]</scope>
    <source>
        <strain evidence="9 11">DSM 100205</strain>
    </source>
</reference>
<evidence type="ECO:0000256" key="7">
    <source>
        <dbReference type="SAM" id="MobiDB-lite"/>
    </source>
</evidence>
<evidence type="ECO:0000256" key="1">
    <source>
        <dbReference type="ARBA" id="ARBA00004141"/>
    </source>
</evidence>
<dbReference type="PANTHER" id="PTHR43701">
    <property type="entry name" value="MEMBRANE TRANSPORTER PROTEIN MJ0441-RELATED"/>
    <property type="match status" value="1"/>
</dbReference>
<evidence type="ECO:0000313" key="10">
    <source>
        <dbReference type="Proteomes" id="UP000468828"/>
    </source>
</evidence>
<reference evidence="8 10" key="1">
    <citation type="submission" date="2020-01" db="EMBL/GenBank/DDBJ databases">
        <title>the WGS Modestobacter muralis CPCC 204518.</title>
        <authorList>
            <person name="Jiang Z."/>
        </authorList>
    </citation>
    <scope>NUCLEOTIDE SEQUENCE [LARGE SCALE GENOMIC DNA]</scope>
    <source>
        <strain evidence="8 10">DSM 100205</strain>
    </source>
</reference>
<sequence>MIAATIGLGLLIGLSLGALGGGGSILTVPALVYVLGEDPRQATTSSLFIVGVTALIGSLGHARSGRVRWGIGLAFGVTGVAASFLGTAANRLVDPDVLLLAFAGLILIAAIAMLTKSGPNSSPPSATAPAAGPGRPAGAPTSTATLLAPTTSPSATGQVSIGSRVLRMAKIAAAGLLVGFLTGFFGVGGGFVIVPALTLALGLSMPSAIATSLLVIAINSGGSLLARAGTADFDWAVIAPFTCAAIAGSFAGKKVADRLSANTLTRAFAALCIAVAIYVATSSLMALLG</sequence>
<dbReference type="EMBL" id="JAAGWH010000036">
    <property type="protein sequence ID" value="NEK95154.1"/>
    <property type="molecule type" value="Genomic_DNA"/>
</dbReference>
<feature type="transmembrane region" description="Helical" evidence="6">
    <location>
        <begin position="67"/>
        <end position="85"/>
    </location>
</feature>
<feature type="transmembrane region" description="Helical" evidence="6">
    <location>
        <begin position="264"/>
        <end position="288"/>
    </location>
</feature>